<evidence type="ECO:0000259" key="5">
    <source>
        <dbReference type="Pfam" id="PF00496"/>
    </source>
</evidence>
<comment type="caution">
    <text evidence="6">The sequence shown here is derived from an EMBL/GenBank/DDBJ whole genome shotgun (WGS) entry which is preliminary data.</text>
</comment>
<evidence type="ECO:0000256" key="3">
    <source>
        <dbReference type="ARBA" id="ARBA00022729"/>
    </source>
</evidence>
<sequence length="824" mass="93300">MRKQIVALATMAALFMTALTGCGGGKEADTQAKEPATYTYRTYTASLGTKWNPHTWEIADERTILDYLSTGFVSLSIKDSENGEYQWIYEMAESITDVTKENKEDLEKYNVVFQEGMTKDTVEEGYVFEIKLNKDAKWENGTPINADSYITSMKALLDSSMKNYRANSYYSGESAVAGGQEYYYSGTRVWLDNRASGGFTLEDLVKREDGTYATPEGDSVYFASADKLSHLQEDTLKTYVEQYGATYFDVDAYDTLFAKADANGRVAVTDEAIELMTKVITKVADWNETKADCANYIYYEHSYPEVDYDATVGCYKVDDYTIRYVTRYHDDINVFLNSCLSTWLVYEDYYEKGKDTSGELVTTNYGTSVETTMSYGPYRMESYQPEKQVVFVQNENWYGYEKQEDGSLVSYTNFEVDGKTVLQYQTTKIIIDVMDPATAKQAFLKGELSDWEPTADDLLNYTTSEQLYRADLTYTSSLFFNTNLDALKEMDKSKGNKNSVVLSNIDFRKAFSLSIDRGEYVTATPGHKPAYALMGNLYFYDIYNDPTSSYRSSEPAMQAVCDLYGIEYGEGKAYETLEEAYKSVNGYNLTEAKALMKKACDQLVADKLYKAGEEIKIRIAYSSAALTSPQNKRLEMLNKYINAAAEDSGFGKIVLEGVGNIPDPFGDVPKGEYAIGAGAWGGAAFYPFSFLQVYCDNEQYQINEGACWQPDKEKLTLNVEGKDVTMTWKDWSNALIGSGPFATADYTTKLKITAKLEENFLKKYYRIPLDTQTNCTMLSFQCSNYTQNYNIMYGFGELRLLSYNFTDKEWADFVAEQNGMLKYE</sequence>
<dbReference type="PANTHER" id="PTHR30290:SF9">
    <property type="entry name" value="OLIGOPEPTIDE-BINDING PROTEIN APPA"/>
    <property type="match status" value="1"/>
</dbReference>
<gene>
    <name evidence="6" type="ORF">ASU35_11140</name>
</gene>
<dbReference type="EMBL" id="LNAM01000157">
    <property type="protein sequence ID" value="KSV58899.1"/>
    <property type="molecule type" value="Genomic_DNA"/>
</dbReference>
<dbReference type="Proteomes" id="UP000054874">
    <property type="component" value="Unassembled WGS sequence"/>
</dbReference>
<dbReference type="InterPro" id="IPR000914">
    <property type="entry name" value="SBP_5_dom"/>
</dbReference>
<dbReference type="OrthoDB" id="9801912at2"/>
<feature type="signal peptide" evidence="4">
    <location>
        <begin position="1"/>
        <end position="20"/>
    </location>
</feature>
<dbReference type="PANTHER" id="PTHR30290">
    <property type="entry name" value="PERIPLASMIC BINDING COMPONENT OF ABC TRANSPORTER"/>
    <property type="match status" value="1"/>
</dbReference>
<dbReference type="InterPro" id="IPR039424">
    <property type="entry name" value="SBP_5"/>
</dbReference>
<dbReference type="GO" id="GO:0015833">
    <property type="term" value="P:peptide transport"/>
    <property type="evidence" value="ECO:0007669"/>
    <property type="project" value="TreeGrafter"/>
</dbReference>
<feature type="domain" description="Solute-binding protein family 5" evidence="5">
    <location>
        <begin position="303"/>
        <end position="698"/>
    </location>
</feature>
<keyword evidence="7" id="KW-1185">Reference proteome</keyword>
<evidence type="ECO:0000256" key="2">
    <source>
        <dbReference type="ARBA" id="ARBA00022448"/>
    </source>
</evidence>
<proteinExistence type="inferred from homology"/>
<keyword evidence="3 4" id="KW-0732">Signal</keyword>
<dbReference type="Gene3D" id="3.40.190.10">
    <property type="entry name" value="Periplasmic binding protein-like II"/>
    <property type="match status" value="1"/>
</dbReference>
<evidence type="ECO:0000256" key="4">
    <source>
        <dbReference type="SAM" id="SignalP"/>
    </source>
</evidence>
<dbReference type="SUPFAM" id="SSF53850">
    <property type="entry name" value="Periplasmic binding protein-like II"/>
    <property type="match status" value="1"/>
</dbReference>
<dbReference type="PROSITE" id="PS51257">
    <property type="entry name" value="PROKAR_LIPOPROTEIN"/>
    <property type="match status" value="1"/>
</dbReference>
<dbReference type="Gene3D" id="3.90.76.10">
    <property type="entry name" value="Dipeptide-binding Protein, Domain 1"/>
    <property type="match status" value="1"/>
</dbReference>
<dbReference type="Gene3D" id="3.10.105.10">
    <property type="entry name" value="Dipeptide-binding Protein, Domain 3"/>
    <property type="match status" value="1"/>
</dbReference>
<evidence type="ECO:0000256" key="1">
    <source>
        <dbReference type="ARBA" id="ARBA00005695"/>
    </source>
</evidence>
<name>A0A0V8QET7_9FIRM</name>
<evidence type="ECO:0000313" key="7">
    <source>
        <dbReference type="Proteomes" id="UP000054874"/>
    </source>
</evidence>
<dbReference type="AlphaFoldDB" id="A0A0V8QET7"/>
<accession>A0A0V8QET7</accession>
<comment type="similarity">
    <text evidence="1">Belongs to the bacterial solute-binding protein 5 family.</text>
</comment>
<organism evidence="6 7">
    <name type="scientific">Acetivibrio ethanolgignens</name>
    <dbReference type="NCBI Taxonomy" id="290052"/>
    <lineage>
        <taxon>Bacteria</taxon>
        <taxon>Bacillati</taxon>
        <taxon>Bacillota</taxon>
        <taxon>Clostridia</taxon>
        <taxon>Eubacteriales</taxon>
        <taxon>Oscillospiraceae</taxon>
        <taxon>Acetivibrio</taxon>
    </lineage>
</organism>
<evidence type="ECO:0000313" key="6">
    <source>
        <dbReference type="EMBL" id="KSV58899.1"/>
    </source>
</evidence>
<dbReference type="RefSeq" id="WP_058352883.1">
    <property type="nucleotide sequence ID" value="NZ_CABMMD010000157.1"/>
</dbReference>
<protein>
    <recommendedName>
        <fullName evidence="5">Solute-binding protein family 5 domain-containing protein</fullName>
    </recommendedName>
</protein>
<dbReference type="Pfam" id="PF00496">
    <property type="entry name" value="SBP_bac_5"/>
    <property type="match status" value="1"/>
</dbReference>
<reference evidence="6 7" key="1">
    <citation type="submission" date="2015-11" db="EMBL/GenBank/DDBJ databases">
        <title>Butyribacter intestini gen. nov., sp. nov., a butyric acid-producing bacterium of the family Lachnospiraceae isolated from the human faeces.</title>
        <authorList>
            <person name="Zou Y."/>
            <person name="Xue W."/>
            <person name="Luo G."/>
            <person name="Lv M."/>
        </authorList>
    </citation>
    <scope>NUCLEOTIDE SEQUENCE [LARGE SCALE GENOMIC DNA]</scope>
    <source>
        <strain evidence="6 7">ACET-33324</strain>
    </source>
</reference>
<dbReference type="STRING" id="290052.ASU35_11140"/>
<keyword evidence="2" id="KW-0813">Transport</keyword>
<dbReference type="GO" id="GO:1904680">
    <property type="term" value="F:peptide transmembrane transporter activity"/>
    <property type="evidence" value="ECO:0007669"/>
    <property type="project" value="TreeGrafter"/>
</dbReference>
<feature type="chain" id="PRO_5039537206" description="Solute-binding protein family 5 domain-containing protein" evidence="4">
    <location>
        <begin position="21"/>
        <end position="824"/>
    </location>
</feature>